<protein>
    <recommendedName>
        <fullName evidence="7">Guanylate cyclase activator 2B</fullName>
    </recommendedName>
</protein>
<proteinExistence type="inferred from homology"/>
<evidence type="ECO:0000256" key="2">
    <source>
        <dbReference type="ARBA" id="ARBA00009883"/>
    </source>
</evidence>
<feature type="non-terminal residue" evidence="9">
    <location>
        <position position="1"/>
    </location>
</feature>
<feature type="region of interest" description="Disordered" evidence="8">
    <location>
        <begin position="17"/>
        <end position="36"/>
    </location>
</feature>
<evidence type="ECO:0000256" key="4">
    <source>
        <dbReference type="ARBA" id="ARBA00022729"/>
    </source>
</evidence>
<evidence type="ECO:0000313" key="9">
    <source>
        <dbReference type="EMBL" id="CAJ0929337.1"/>
    </source>
</evidence>
<reference evidence="9" key="1">
    <citation type="submission" date="2023-07" db="EMBL/GenBank/DDBJ databases">
        <authorList>
            <person name="Stuckert A."/>
        </authorList>
    </citation>
    <scope>NUCLEOTIDE SEQUENCE</scope>
</reference>
<evidence type="ECO:0000256" key="8">
    <source>
        <dbReference type="SAM" id="MobiDB-lite"/>
    </source>
</evidence>
<comment type="similarity">
    <text evidence="2">Belongs to the guanylin family.</text>
</comment>
<name>A0ABN9KZG1_9NEOB</name>
<evidence type="ECO:0000313" key="10">
    <source>
        <dbReference type="Proteomes" id="UP001176940"/>
    </source>
</evidence>
<keyword evidence="3" id="KW-0964">Secreted</keyword>
<comment type="subcellular location">
    <subcellularLocation>
        <location evidence="1">Secreted</location>
    </subcellularLocation>
</comment>
<comment type="caution">
    <text evidence="9">The sequence shown here is derived from an EMBL/GenBank/DDBJ whole genome shotgun (WGS) entry which is preliminary data.</text>
</comment>
<dbReference type="SUPFAM" id="SSF89890">
    <property type="entry name" value="Proguanylin"/>
    <property type="match status" value="1"/>
</dbReference>
<dbReference type="InterPro" id="IPR036382">
    <property type="entry name" value="Guanylin_sf"/>
</dbReference>
<dbReference type="EMBL" id="CAUEEQ010005813">
    <property type="protein sequence ID" value="CAJ0929337.1"/>
    <property type="molecule type" value="Genomic_DNA"/>
</dbReference>
<evidence type="ECO:0000256" key="5">
    <source>
        <dbReference type="ARBA" id="ARBA00023157"/>
    </source>
</evidence>
<dbReference type="Pfam" id="PF02058">
    <property type="entry name" value="Guanylin"/>
    <property type="match status" value="1"/>
</dbReference>
<keyword evidence="10" id="KW-1185">Reference proteome</keyword>
<evidence type="ECO:0000256" key="3">
    <source>
        <dbReference type="ARBA" id="ARBA00022525"/>
    </source>
</evidence>
<dbReference type="PANTHER" id="PTHR11318:SF4">
    <property type="entry name" value="GUANYLATE CYCLASE ACTIVATOR 2B"/>
    <property type="match status" value="1"/>
</dbReference>
<dbReference type="PANTHER" id="PTHR11318">
    <property type="entry name" value="GUANYLIN FAMILY MEMBER"/>
    <property type="match status" value="1"/>
</dbReference>
<evidence type="ECO:0000256" key="7">
    <source>
        <dbReference type="ARBA" id="ARBA00041176"/>
    </source>
</evidence>
<dbReference type="Proteomes" id="UP001176940">
    <property type="component" value="Unassembled WGS sequence"/>
</dbReference>
<dbReference type="PRINTS" id="PR00774">
    <property type="entry name" value="GUANYLIN"/>
</dbReference>
<evidence type="ECO:0000256" key="6">
    <source>
        <dbReference type="ARBA" id="ARBA00037765"/>
    </source>
</evidence>
<dbReference type="InterPro" id="IPR000879">
    <property type="entry name" value="Guanylin"/>
</dbReference>
<feature type="compositionally biased region" description="Basic and acidic residues" evidence="8">
    <location>
        <begin position="21"/>
        <end position="31"/>
    </location>
</feature>
<organism evidence="9 10">
    <name type="scientific">Ranitomeya imitator</name>
    <name type="common">mimic poison frog</name>
    <dbReference type="NCBI Taxonomy" id="111125"/>
    <lineage>
        <taxon>Eukaryota</taxon>
        <taxon>Metazoa</taxon>
        <taxon>Chordata</taxon>
        <taxon>Craniata</taxon>
        <taxon>Vertebrata</taxon>
        <taxon>Euteleostomi</taxon>
        <taxon>Amphibia</taxon>
        <taxon>Batrachia</taxon>
        <taxon>Anura</taxon>
        <taxon>Neobatrachia</taxon>
        <taxon>Hyloidea</taxon>
        <taxon>Dendrobatidae</taxon>
        <taxon>Dendrobatinae</taxon>
        <taxon>Ranitomeya</taxon>
    </lineage>
</organism>
<keyword evidence="4" id="KW-0732">Signal</keyword>
<comment type="function">
    <text evidence="6">Endogenous activator of intestinal guanylate cyclase. It stimulates this enzyme through the same receptor binding region as the heat-stable enterotoxins. May be a potent physiological regulator of intestinal fluid and electrolyte transport. May be an autocrine/paracrine regulator of intestinal salt and water transport.</text>
</comment>
<gene>
    <name evidence="9" type="ORF">RIMI_LOCUS3790693</name>
</gene>
<accession>A0ABN9KZG1</accession>
<sequence>DDLKAVSVPSNARIGCQAPSPRDKCSHKSLREPGPGQNQQILNMWPRVLCLLALIHFSAGVIVKIGDFTFPLESVKKLKEVVDGRTLAENRAQADNIPVYEEICSSHVFPELRDLCDSEQTALIAETLRRLGNECHHFLLYQL</sequence>
<evidence type="ECO:0000256" key="1">
    <source>
        <dbReference type="ARBA" id="ARBA00004613"/>
    </source>
</evidence>
<dbReference type="Gene3D" id="3.90.1450.10">
    <property type="entry name" value="Guanylin"/>
    <property type="match status" value="1"/>
</dbReference>
<keyword evidence="5" id="KW-1015">Disulfide bond</keyword>